<evidence type="ECO:0000313" key="2">
    <source>
        <dbReference type="Proteomes" id="UP000053593"/>
    </source>
</evidence>
<evidence type="ECO:0000313" key="1">
    <source>
        <dbReference type="EMBL" id="KIK55362.1"/>
    </source>
</evidence>
<accession>A0A0D0CBE1</accession>
<dbReference type="EMBL" id="KN834807">
    <property type="protein sequence ID" value="KIK55362.1"/>
    <property type="molecule type" value="Genomic_DNA"/>
</dbReference>
<keyword evidence="2" id="KW-1185">Reference proteome</keyword>
<dbReference type="Proteomes" id="UP000053593">
    <property type="component" value="Unassembled WGS sequence"/>
</dbReference>
<dbReference type="Gene3D" id="3.30.710.10">
    <property type="entry name" value="Potassium Channel Kv1.1, Chain A"/>
    <property type="match status" value="1"/>
</dbReference>
<evidence type="ECO:0008006" key="3">
    <source>
        <dbReference type="Google" id="ProtNLM"/>
    </source>
</evidence>
<dbReference type="InterPro" id="IPR011333">
    <property type="entry name" value="SKP1/BTB/POZ_sf"/>
</dbReference>
<dbReference type="OrthoDB" id="3184970at2759"/>
<reference evidence="1 2" key="1">
    <citation type="submission" date="2014-04" db="EMBL/GenBank/DDBJ databases">
        <title>Evolutionary Origins and Diversification of the Mycorrhizal Mutualists.</title>
        <authorList>
            <consortium name="DOE Joint Genome Institute"/>
            <consortium name="Mycorrhizal Genomics Consortium"/>
            <person name="Kohler A."/>
            <person name="Kuo A."/>
            <person name="Nagy L.G."/>
            <person name="Floudas D."/>
            <person name="Copeland A."/>
            <person name="Barry K.W."/>
            <person name="Cichocki N."/>
            <person name="Veneault-Fourrey C."/>
            <person name="LaButti K."/>
            <person name="Lindquist E.A."/>
            <person name="Lipzen A."/>
            <person name="Lundell T."/>
            <person name="Morin E."/>
            <person name="Murat C."/>
            <person name="Riley R."/>
            <person name="Ohm R."/>
            <person name="Sun H."/>
            <person name="Tunlid A."/>
            <person name="Henrissat B."/>
            <person name="Grigoriev I.V."/>
            <person name="Hibbett D.S."/>
            <person name="Martin F."/>
        </authorList>
    </citation>
    <scope>NUCLEOTIDE SEQUENCE [LARGE SCALE GENOMIC DNA]</scope>
    <source>
        <strain evidence="1 2">FD-317 M1</strain>
    </source>
</reference>
<dbReference type="HOGENOM" id="CLU_075133_3_1_1"/>
<dbReference type="SUPFAM" id="SSF54695">
    <property type="entry name" value="POZ domain"/>
    <property type="match status" value="1"/>
</dbReference>
<proteinExistence type="predicted"/>
<protein>
    <recommendedName>
        <fullName evidence="3">BTB domain-containing protein</fullName>
    </recommendedName>
</protein>
<dbReference type="AlphaFoldDB" id="A0A0D0CBE1"/>
<name>A0A0D0CBE1_9AGAR</name>
<organism evidence="1 2">
    <name type="scientific">Collybiopsis luxurians FD-317 M1</name>
    <dbReference type="NCBI Taxonomy" id="944289"/>
    <lineage>
        <taxon>Eukaryota</taxon>
        <taxon>Fungi</taxon>
        <taxon>Dikarya</taxon>
        <taxon>Basidiomycota</taxon>
        <taxon>Agaricomycotina</taxon>
        <taxon>Agaricomycetes</taxon>
        <taxon>Agaricomycetidae</taxon>
        <taxon>Agaricales</taxon>
        <taxon>Marasmiineae</taxon>
        <taxon>Omphalotaceae</taxon>
        <taxon>Collybiopsis</taxon>
        <taxon>Collybiopsis luxurians</taxon>
    </lineage>
</organism>
<sequence length="209" mass="23820">MSLITPDVEAVPKSSNLFNSADADIVVQSSDNVQFHLHKNNLQCTTGGLPPVDISNDKETVYFPESSATLELLFQFVYPRQFPSLTSLDFDSLLLLAEAAEKYKVFAACTACFYRLREFEKTHPKQILEFAGKHDYRELAEDVQPILVDTPLSELVDILPSPMIFRNWSLFRERHLMKAVEDEKQAFSRHKRTHKCNAALSGIKGKTRR</sequence>
<gene>
    <name evidence="1" type="ORF">GYMLUDRAFT_76580</name>
</gene>